<sequence length="74" mass="8654">MSTQKIEKTALLMLGENFRKLKAMQFYQNPKYLSKVFHTRERIQANNIFIILNTRLISDNGNPIIINCQDLAIQ</sequence>
<comment type="caution">
    <text evidence="1">The sequence shown here is derived from an EMBL/GenBank/DDBJ whole genome shotgun (WGS) entry which is preliminary data.</text>
</comment>
<organism evidence="1 2">
    <name type="scientific">Halteria grandinella</name>
    <dbReference type="NCBI Taxonomy" id="5974"/>
    <lineage>
        <taxon>Eukaryota</taxon>
        <taxon>Sar</taxon>
        <taxon>Alveolata</taxon>
        <taxon>Ciliophora</taxon>
        <taxon>Intramacronucleata</taxon>
        <taxon>Spirotrichea</taxon>
        <taxon>Stichotrichia</taxon>
        <taxon>Sporadotrichida</taxon>
        <taxon>Halteriidae</taxon>
        <taxon>Halteria</taxon>
    </lineage>
</organism>
<keyword evidence="2" id="KW-1185">Reference proteome</keyword>
<dbReference type="AlphaFoldDB" id="A0A8J8T2G9"/>
<proteinExistence type="predicted"/>
<gene>
    <name evidence="1" type="ORF">FGO68_gene2023</name>
</gene>
<protein>
    <submittedName>
        <fullName evidence="1">Uncharacterized protein</fullName>
    </submittedName>
</protein>
<dbReference type="EMBL" id="RRYP01008940">
    <property type="protein sequence ID" value="TNV79415.1"/>
    <property type="molecule type" value="Genomic_DNA"/>
</dbReference>
<evidence type="ECO:0000313" key="2">
    <source>
        <dbReference type="Proteomes" id="UP000785679"/>
    </source>
</evidence>
<evidence type="ECO:0000313" key="1">
    <source>
        <dbReference type="EMBL" id="TNV79415.1"/>
    </source>
</evidence>
<accession>A0A8J8T2G9</accession>
<reference evidence="1" key="1">
    <citation type="submission" date="2019-06" db="EMBL/GenBank/DDBJ databases">
        <authorList>
            <person name="Zheng W."/>
        </authorList>
    </citation>
    <scope>NUCLEOTIDE SEQUENCE</scope>
    <source>
        <strain evidence="1">QDHG01</strain>
    </source>
</reference>
<name>A0A8J8T2G9_HALGN</name>
<dbReference type="Proteomes" id="UP000785679">
    <property type="component" value="Unassembled WGS sequence"/>
</dbReference>